<dbReference type="Proteomes" id="UP000054359">
    <property type="component" value="Unassembled WGS sequence"/>
</dbReference>
<feature type="compositionally biased region" description="Basic and acidic residues" evidence="1">
    <location>
        <begin position="76"/>
        <end position="97"/>
    </location>
</feature>
<sequence>MAKIAQAFSEPSPLMTNNNLTPLSCEEENEDVDTPTATLADMVKTVPGGENVDSENINELLEYDVNKPGFERLTDGEIVKKARGETENEGERSKGEEEPTLQIRKTHEAALQQVDLLLSYLEERREVSRETYVMKNAISNQEKMLPKQEANTND</sequence>
<gene>
    <name evidence="2" type="ORF">X975_14069</name>
</gene>
<evidence type="ECO:0000256" key="1">
    <source>
        <dbReference type="SAM" id="MobiDB-lite"/>
    </source>
</evidence>
<accession>A0A087T7P0</accession>
<feature type="non-terminal residue" evidence="2">
    <location>
        <position position="154"/>
    </location>
</feature>
<feature type="region of interest" description="Disordered" evidence="1">
    <location>
        <begin position="76"/>
        <end position="101"/>
    </location>
</feature>
<evidence type="ECO:0000313" key="2">
    <source>
        <dbReference type="EMBL" id="KFM61129.1"/>
    </source>
</evidence>
<feature type="region of interest" description="Disordered" evidence="1">
    <location>
        <begin position="1"/>
        <end position="21"/>
    </location>
</feature>
<name>A0A087T7P0_STEMI</name>
<organism evidence="2 3">
    <name type="scientific">Stegodyphus mimosarum</name>
    <name type="common">African social velvet spider</name>
    <dbReference type="NCBI Taxonomy" id="407821"/>
    <lineage>
        <taxon>Eukaryota</taxon>
        <taxon>Metazoa</taxon>
        <taxon>Ecdysozoa</taxon>
        <taxon>Arthropoda</taxon>
        <taxon>Chelicerata</taxon>
        <taxon>Arachnida</taxon>
        <taxon>Araneae</taxon>
        <taxon>Araneomorphae</taxon>
        <taxon>Entelegynae</taxon>
        <taxon>Eresoidea</taxon>
        <taxon>Eresidae</taxon>
        <taxon>Stegodyphus</taxon>
    </lineage>
</organism>
<dbReference type="AlphaFoldDB" id="A0A087T7P0"/>
<proteinExistence type="predicted"/>
<dbReference type="EMBL" id="KK113838">
    <property type="protein sequence ID" value="KFM61129.1"/>
    <property type="molecule type" value="Genomic_DNA"/>
</dbReference>
<reference evidence="2 3" key="1">
    <citation type="submission" date="2013-11" db="EMBL/GenBank/DDBJ databases">
        <title>Genome sequencing of Stegodyphus mimosarum.</title>
        <authorList>
            <person name="Bechsgaard J."/>
        </authorList>
    </citation>
    <scope>NUCLEOTIDE SEQUENCE [LARGE SCALE GENOMIC DNA]</scope>
</reference>
<protein>
    <submittedName>
        <fullName evidence="2">Jerky-like protein</fullName>
    </submittedName>
</protein>
<keyword evidence="3" id="KW-1185">Reference proteome</keyword>
<evidence type="ECO:0000313" key="3">
    <source>
        <dbReference type="Proteomes" id="UP000054359"/>
    </source>
</evidence>